<accession>A0ABY7EVJ5</accession>
<name>A0ABY7EVJ5_MYAAR</name>
<gene>
    <name evidence="1" type="ORF">MAR_003965</name>
</gene>
<organism evidence="1 2">
    <name type="scientific">Mya arenaria</name>
    <name type="common">Soft-shell clam</name>
    <dbReference type="NCBI Taxonomy" id="6604"/>
    <lineage>
        <taxon>Eukaryota</taxon>
        <taxon>Metazoa</taxon>
        <taxon>Spiralia</taxon>
        <taxon>Lophotrochozoa</taxon>
        <taxon>Mollusca</taxon>
        <taxon>Bivalvia</taxon>
        <taxon>Autobranchia</taxon>
        <taxon>Heteroconchia</taxon>
        <taxon>Euheterodonta</taxon>
        <taxon>Imparidentia</taxon>
        <taxon>Neoheterodontei</taxon>
        <taxon>Myida</taxon>
        <taxon>Myoidea</taxon>
        <taxon>Myidae</taxon>
        <taxon>Mya</taxon>
    </lineage>
</organism>
<proteinExistence type="predicted"/>
<protein>
    <submittedName>
        <fullName evidence="1">Uncharacterized protein</fullName>
    </submittedName>
</protein>
<dbReference type="EMBL" id="CP111020">
    <property type="protein sequence ID" value="WAR13860.1"/>
    <property type="molecule type" value="Genomic_DNA"/>
</dbReference>
<evidence type="ECO:0000313" key="1">
    <source>
        <dbReference type="EMBL" id="WAR13860.1"/>
    </source>
</evidence>
<dbReference type="Proteomes" id="UP001164746">
    <property type="component" value="Chromosome 9"/>
</dbReference>
<evidence type="ECO:0000313" key="2">
    <source>
        <dbReference type="Proteomes" id="UP001164746"/>
    </source>
</evidence>
<reference evidence="1" key="1">
    <citation type="submission" date="2022-11" db="EMBL/GenBank/DDBJ databases">
        <title>Centuries of genome instability and evolution in soft-shell clam transmissible cancer (bioRxiv).</title>
        <authorList>
            <person name="Hart S.F.M."/>
            <person name="Yonemitsu M.A."/>
            <person name="Giersch R.M."/>
            <person name="Beal B.F."/>
            <person name="Arriagada G."/>
            <person name="Davis B.W."/>
            <person name="Ostrander E.A."/>
            <person name="Goff S.P."/>
            <person name="Metzger M.J."/>
        </authorList>
    </citation>
    <scope>NUCLEOTIDE SEQUENCE</scope>
    <source>
        <strain evidence="1">MELC-2E11</strain>
        <tissue evidence="1">Siphon/mantle</tissue>
    </source>
</reference>
<keyword evidence="2" id="KW-1185">Reference proteome</keyword>
<sequence length="85" mass="10206">MDDIVEDRACLTVENYEAIAIIKTTLKKKKEKLTTMKDLWKKFTNKCSPQFECMRKCLRREREFKRKNHKLRIHATDSFQGPKSQ</sequence>